<comment type="caution">
    <text evidence="2">The sequence shown here is derived from an EMBL/GenBank/DDBJ whole genome shotgun (WGS) entry which is preliminary data.</text>
</comment>
<keyword evidence="3" id="KW-1185">Reference proteome</keyword>
<dbReference type="InterPro" id="IPR029064">
    <property type="entry name" value="Ribosomal_eL30-like_sf"/>
</dbReference>
<evidence type="ECO:0000313" key="2">
    <source>
        <dbReference type="EMBL" id="KAK4289711.1"/>
    </source>
</evidence>
<feature type="domain" description="eRF1" evidence="1">
    <location>
        <begin position="42"/>
        <end position="108"/>
    </location>
</feature>
<gene>
    <name evidence="2" type="ORF">Pmani_037334</name>
</gene>
<dbReference type="InterPro" id="IPR005142">
    <property type="entry name" value="eRF1_3"/>
</dbReference>
<sequence length="113" mass="13238">MFDPISILRRSNKTRASTVMVWFIPWRRWSLEPSRFLFAGRTLILSEQEKDKTHFTDKVTGVELERMNSMPLLKWLVNNYKSFGATLEIITVQSPEGFQYIKMFGAIGVKYSK</sequence>
<dbReference type="Proteomes" id="UP001292094">
    <property type="component" value="Unassembled WGS sequence"/>
</dbReference>
<dbReference type="InterPro" id="IPR004403">
    <property type="entry name" value="Peptide_chain-rel_eRF1/aRF1"/>
</dbReference>
<dbReference type="EMBL" id="JAWZYT010005747">
    <property type="protein sequence ID" value="KAK4289711.1"/>
    <property type="molecule type" value="Genomic_DNA"/>
</dbReference>
<name>A0AAE1NJB7_9EUCA</name>
<reference evidence="2" key="1">
    <citation type="submission" date="2023-11" db="EMBL/GenBank/DDBJ databases">
        <title>Genome assemblies of two species of porcelain crab, Petrolisthes cinctipes and Petrolisthes manimaculis (Anomura: Porcellanidae).</title>
        <authorList>
            <person name="Angst P."/>
        </authorList>
    </citation>
    <scope>NUCLEOTIDE SEQUENCE</scope>
    <source>
        <strain evidence="2">PB745_02</strain>
        <tissue evidence="2">Gill</tissue>
    </source>
</reference>
<dbReference type="AlphaFoldDB" id="A0AAE1NJB7"/>
<evidence type="ECO:0000313" key="3">
    <source>
        <dbReference type="Proteomes" id="UP001292094"/>
    </source>
</evidence>
<dbReference type="SUPFAM" id="SSF55315">
    <property type="entry name" value="L30e-like"/>
    <property type="match status" value="1"/>
</dbReference>
<proteinExistence type="predicted"/>
<evidence type="ECO:0000259" key="1">
    <source>
        <dbReference type="Pfam" id="PF03465"/>
    </source>
</evidence>
<dbReference type="GO" id="GO:0003747">
    <property type="term" value="F:translation release factor activity"/>
    <property type="evidence" value="ECO:0007669"/>
    <property type="project" value="InterPro"/>
</dbReference>
<organism evidence="2 3">
    <name type="scientific">Petrolisthes manimaculis</name>
    <dbReference type="NCBI Taxonomy" id="1843537"/>
    <lineage>
        <taxon>Eukaryota</taxon>
        <taxon>Metazoa</taxon>
        <taxon>Ecdysozoa</taxon>
        <taxon>Arthropoda</taxon>
        <taxon>Crustacea</taxon>
        <taxon>Multicrustacea</taxon>
        <taxon>Malacostraca</taxon>
        <taxon>Eumalacostraca</taxon>
        <taxon>Eucarida</taxon>
        <taxon>Decapoda</taxon>
        <taxon>Pleocyemata</taxon>
        <taxon>Anomura</taxon>
        <taxon>Galatheoidea</taxon>
        <taxon>Porcellanidae</taxon>
        <taxon>Petrolisthes</taxon>
    </lineage>
</organism>
<protein>
    <recommendedName>
        <fullName evidence="1">eRF1 domain-containing protein</fullName>
    </recommendedName>
</protein>
<dbReference type="Gene3D" id="3.30.1330.30">
    <property type="match status" value="1"/>
</dbReference>
<dbReference type="PANTHER" id="PTHR10113">
    <property type="entry name" value="PEPTIDE CHAIN RELEASE FACTOR SUBUNIT 1"/>
    <property type="match status" value="1"/>
</dbReference>
<dbReference type="Pfam" id="PF03465">
    <property type="entry name" value="eRF1_3"/>
    <property type="match status" value="1"/>
</dbReference>
<accession>A0AAE1NJB7</accession>